<dbReference type="PANTHER" id="PTHR43483">
    <property type="entry name" value="MEMBRANE TRANSPORTER PROTEIN HI_0806-RELATED"/>
    <property type="match status" value="1"/>
</dbReference>
<evidence type="ECO:0000256" key="3">
    <source>
        <dbReference type="ARBA" id="ARBA00022989"/>
    </source>
</evidence>
<feature type="transmembrane region" description="Helical" evidence="5">
    <location>
        <begin position="249"/>
        <end position="267"/>
    </location>
</feature>
<feature type="transmembrane region" description="Helical" evidence="5">
    <location>
        <begin position="182"/>
        <end position="202"/>
    </location>
</feature>
<dbReference type="Pfam" id="PF01925">
    <property type="entry name" value="TauE"/>
    <property type="match status" value="1"/>
</dbReference>
<sequence>MELVNILHFALTGIAAGIIAGTLGVGGGVIIVPSLLYLFARQGMDPALAIKLAVATSLSTIIVTSISAILAQMKRGAILWQVVRRWTPYILLGAFLSGTVASLLPAFALQAFIGCFLTYAGINMLRRWTPNPRRQLPGGVGTAGAGTFVGLVSGMAGIAGGNVIIPLLVASNVPMQNAVATSITLALPIATAGTIGFVYAGWHSLGLPAWSLGYVYLPALLGIATFTFLSVPFGVALSHRLPAPRLKRIFGLLVLLVAARILWKAFFP</sequence>
<dbReference type="InterPro" id="IPR002781">
    <property type="entry name" value="TM_pro_TauE-like"/>
</dbReference>
<dbReference type="HOGENOM" id="CLU_045498_6_0_0"/>
<dbReference type="GO" id="GO:0005886">
    <property type="term" value="C:plasma membrane"/>
    <property type="evidence" value="ECO:0007669"/>
    <property type="project" value="UniProtKB-SubCell"/>
</dbReference>
<comment type="subcellular location">
    <subcellularLocation>
        <location evidence="5">Cell membrane</location>
        <topology evidence="5">Multi-pass membrane protein</topology>
    </subcellularLocation>
    <subcellularLocation>
        <location evidence="1">Membrane</location>
        <topology evidence="1">Multi-pass membrane protein</topology>
    </subcellularLocation>
</comment>
<keyword evidence="2 5" id="KW-0812">Transmembrane</keyword>
<name>E6W4Q0_DESIS</name>
<keyword evidence="5" id="KW-1003">Cell membrane</keyword>
<evidence type="ECO:0000313" key="7">
    <source>
        <dbReference type="Proteomes" id="UP000002572"/>
    </source>
</evidence>
<feature type="transmembrane region" description="Helical" evidence="5">
    <location>
        <begin position="52"/>
        <end position="71"/>
    </location>
</feature>
<evidence type="ECO:0000256" key="2">
    <source>
        <dbReference type="ARBA" id="ARBA00022692"/>
    </source>
</evidence>
<evidence type="ECO:0000256" key="4">
    <source>
        <dbReference type="ARBA" id="ARBA00023136"/>
    </source>
</evidence>
<protein>
    <recommendedName>
        <fullName evidence="5">Probable membrane transporter protein</fullName>
    </recommendedName>
</protein>
<accession>E6W4Q0</accession>
<gene>
    <name evidence="6" type="ordered locus">Selin_2408</name>
</gene>
<feature type="transmembrane region" description="Helical" evidence="5">
    <location>
        <begin position="214"/>
        <end position="237"/>
    </location>
</feature>
<keyword evidence="3 5" id="KW-1133">Transmembrane helix</keyword>
<comment type="similarity">
    <text evidence="5">Belongs to the 4-toluene sulfonate uptake permease (TSUP) (TC 2.A.102) family.</text>
</comment>
<feature type="transmembrane region" description="Helical" evidence="5">
    <location>
        <begin position="7"/>
        <end position="40"/>
    </location>
</feature>
<feature type="transmembrane region" description="Helical" evidence="5">
    <location>
        <begin position="142"/>
        <end position="170"/>
    </location>
</feature>
<evidence type="ECO:0000256" key="5">
    <source>
        <dbReference type="RuleBase" id="RU363041"/>
    </source>
</evidence>
<keyword evidence="4 5" id="KW-0472">Membrane</keyword>
<dbReference type="KEGG" id="din:Selin_2408"/>
<dbReference type="PANTHER" id="PTHR43483:SF3">
    <property type="entry name" value="MEMBRANE TRANSPORTER PROTEIN HI_0806-RELATED"/>
    <property type="match status" value="1"/>
</dbReference>
<evidence type="ECO:0000313" key="6">
    <source>
        <dbReference type="EMBL" id="ADU67123.1"/>
    </source>
</evidence>
<reference evidence="6 7" key="1">
    <citation type="submission" date="2010-12" db="EMBL/GenBank/DDBJ databases">
        <title>Complete sequence of Desulfurispirillum indicum S5.</title>
        <authorList>
            <consortium name="US DOE Joint Genome Institute"/>
            <person name="Lucas S."/>
            <person name="Copeland A."/>
            <person name="Lapidus A."/>
            <person name="Cheng J.-F."/>
            <person name="Goodwin L."/>
            <person name="Pitluck S."/>
            <person name="Chertkov O."/>
            <person name="Held B."/>
            <person name="Detter J.C."/>
            <person name="Han C."/>
            <person name="Tapia R."/>
            <person name="Land M."/>
            <person name="Hauser L."/>
            <person name="Kyrpides N."/>
            <person name="Ivanova N."/>
            <person name="Mikhailova N."/>
            <person name="Haggblom M."/>
            <person name="Rauschenbach I."/>
            <person name="Bini E."/>
            <person name="Woyke T."/>
        </authorList>
    </citation>
    <scope>NUCLEOTIDE SEQUENCE [LARGE SCALE GENOMIC DNA]</scope>
    <source>
        <strain evidence="7">ATCC BAA-1389 / DSM 22839 / S5</strain>
    </source>
</reference>
<organism evidence="6 7">
    <name type="scientific">Desulfurispirillum indicum (strain ATCC BAA-1389 / DSM 22839 / S5)</name>
    <dbReference type="NCBI Taxonomy" id="653733"/>
    <lineage>
        <taxon>Bacteria</taxon>
        <taxon>Pseudomonadati</taxon>
        <taxon>Chrysiogenota</taxon>
        <taxon>Chrysiogenia</taxon>
        <taxon>Chrysiogenales</taxon>
        <taxon>Chrysiogenaceae</taxon>
        <taxon>Desulfurispirillum</taxon>
    </lineage>
</organism>
<dbReference type="AlphaFoldDB" id="E6W4Q0"/>
<evidence type="ECO:0000256" key="1">
    <source>
        <dbReference type="ARBA" id="ARBA00004141"/>
    </source>
</evidence>
<feature type="transmembrane region" description="Helical" evidence="5">
    <location>
        <begin position="91"/>
        <end position="122"/>
    </location>
</feature>
<dbReference type="Proteomes" id="UP000002572">
    <property type="component" value="Chromosome"/>
</dbReference>
<dbReference type="EMBL" id="CP002432">
    <property type="protein sequence ID" value="ADU67123.1"/>
    <property type="molecule type" value="Genomic_DNA"/>
</dbReference>
<dbReference type="eggNOG" id="COG0730">
    <property type="taxonomic scope" value="Bacteria"/>
</dbReference>
<proteinExistence type="inferred from homology"/>
<dbReference type="STRING" id="653733.Selin_2408"/>
<dbReference type="InParanoid" id="E6W4Q0"/>
<dbReference type="RefSeq" id="WP_013506994.1">
    <property type="nucleotide sequence ID" value="NC_014836.1"/>
</dbReference>
<keyword evidence="7" id="KW-1185">Reference proteome</keyword>